<keyword evidence="1" id="KW-0732">Signal</keyword>
<evidence type="ECO:0000256" key="1">
    <source>
        <dbReference type="SAM" id="SignalP"/>
    </source>
</evidence>
<gene>
    <name evidence="2" type="ORF">MCOR_19367</name>
</gene>
<sequence>MNVFFLEYFLLTVTCFVLMDQGKSSRSCGLRSFPCVLCQKRTKPGERRYVCGDAYNSFRKYLFKNFMIKVKETDVSCSRCRNKYYRSNQASSNTVSDDVVYQPPAKKAKQDLCSPKHISLPLQSVKGPSHSSCCICKRRGHKFVVVPSCIRNNVFIEKNVIVPAGSRCCPGHIDGDLLKDDAMTQISDLKSECQFNRTDIFNLLQQVRTIALKNQNKRIDFDSDSFISDADYYNLLGLSRGSFDDICSHITDIRNTKNRSLRTCIGIYLTKLRSGMSNRLLSTVFNIGIDSIKRSIWSARKALAKEFTSNYIGFEHITRKAVVEKHTTDLAKTLFGGPTDPVILIIDGTYIYIQKSTQFSFQRRSFQHAQKEAISKTNDDSHINRILCQCIRSIFQ</sequence>
<dbReference type="Proteomes" id="UP000507470">
    <property type="component" value="Unassembled WGS sequence"/>
</dbReference>
<evidence type="ECO:0000313" key="3">
    <source>
        <dbReference type="Proteomes" id="UP000507470"/>
    </source>
</evidence>
<feature type="signal peptide" evidence="1">
    <location>
        <begin position="1"/>
        <end position="25"/>
    </location>
</feature>
<dbReference type="AlphaFoldDB" id="A0A6J8BI33"/>
<accession>A0A6J8BI33</accession>
<reference evidence="2 3" key="1">
    <citation type="submission" date="2020-06" db="EMBL/GenBank/DDBJ databases">
        <authorList>
            <person name="Li R."/>
            <person name="Bekaert M."/>
        </authorList>
    </citation>
    <scope>NUCLEOTIDE SEQUENCE [LARGE SCALE GENOMIC DNA]</scope>
    <source>
        <strain evidence="3">wild</strain>
    </source>
</reference>
<keyword evidence="3" id="KW-1185">Reference proteome</keyword>
<organism evidence="2 3">
    <name type="scientific">Mytilus coruscus</name>
    <name type="common">Sea mussel</name>
    <dbReference type="NCBI Taxonomy" id="42192"/>
    <lineage>
        <taxon>Eukaryota</taxon>
        <taxon>Metazoa</taxon>
        <taxon>Spiralia</taxon>
        <taxon>Lophotrochozoa</taxon>
        <taxon>Mollusca</taxon>
        <taxon>Bivalvia</taxon>
        <taxon>Autobranchia</taxon>
        <taxon>Pteriomorphia</taxon>
        <taxon>Mytilida</taxon>
        <taxon>Mytiloidea</taxon>
        <taxon>Mytilidae</taxon>
        <taxon>Mytilinae</taxon>
        <taxon>Mytilus</taxon>
    </lineage>
</organism>
<dbReference type="OrthoDB" id="10049726at2759"/>
<dbReference type="EMBL" id="CACVKT020003420">
    <property type="protein sequence ID" value="CAC5383638.1"/>
    <property type="molecule type" value="Genomic_DNA"/>
</dbReference>
<feature type="chain" id="PRO_5026951503" evidence="1">
    <location>
        <begin position="26"/>
        <end position="396"/>
    </location>
</feature>
<proteinExistence type="predicted"/>
<evidence type="ECO:0000313" key="2">
    <source>
        <dbReference type="EMBL" id="CAC5383638.1"/>
    </source>
</evidence>
<protein>
    <submittedName>
        <fullName evidence="2">Uncharacterized protein</fullName>
    </submittedName>
</protein>
<name>A0A6J8BI33_MYTCO</name>